<feature type="region of interest" description="Disordered" evidence="1">
    <location>
        <begin position="108"/>
        <end position="160"/>
    </location>
</feature>
<protein>
    <submittedName>
        <fullName evidence="2">Uncharacterized protein</fullName>
    </submittedName>
</protein>
<feature type="compositionally biased region" description="Basic and acidic residues" evidence="1">
    <location>
        <begin position="108"/>
        <end position="119"/>
    </location>
</feature>
<sequence>MVGKIVRSRGEVSDAESRYEPPKRGSKDDPIVLSDSEEVDQEDKLEVNKRKWDAAFNAMLDEEQQVLVLEYMYGLRDALPFEEGEPLSAWLTSEEDYKKERDEMLKYDESTKKKLKGDPDDMDFEMNYARVNEKDYQDSNDDEDEEPKTPPHYHSDEFYEDSLSEEQELGFIFLNLLGAFFSVV</sequence>
<comment type="caution">
    <text evidence="2">The sequence shown here is derived from an EMBL/GenBank/DDBJ whole genome shotgun (WGS) entry which is preliminary data.</text>
</comment>
<dbReference type="EMBL" id="VOIH02000012">
    <property type="protein sequence ID" value="KAF3432570.1"/>
    <property type="molecule type" value="Genomic_DNA"/>
</dbReference>
<feature type="compositionally biased region" description="Basic and acidic residues" evidence="1">
    <location>
        <begin position="147"/>
        <end position="157"/>
    </location>
</feature>
<evidence type="ECO:0000256" key="1">
    <source>
        <dbReference type="SAM" id="MobiDB-lite"/>
    </source>
</evidence>
<proteinExistence type="predicted"/>
<feature type="region of interest" description="Disordered" evidence="1">
    <location>
        <begin position="1"/>
        <end position="44"/>
    </location>
</feature>
<gene>
    <name evidence="2" type="ORF">FNV43_RR27310</name>
</gene>
<evidence type="ECO:0000313" key="2">
    <source>
        <dbReference type="EMBL" id="KAF3432570.1"/>
    </source>
</evidence>
<feature type="compositionally biased region" description="Basic and acidic residues" evidence="1">
    <location>
        <begin position="8"/>
        <end position="30"/>
    </location>
</feature>
<organism evidence="2 3">
    <name type="scientific">Rhamnella rubrinervis</name>
    <dbReference type="NCBI Taxonomy" id="2594499"/>
    <lineage>
        <taxon>Eukaryota</taxon>
        <taxon>Viridiplantae</taxon>
        <taxon>Streptophyta</taxon>
        <taxon>Embryophyta</taxon>
        <taxon>Tracheophyta</taxon>
        <taxon>Spermatophyta</taxon>
        <taxon>Magnoliopsida</taxon>
        <taxon>eudicotyledons</taxon>
        <taxon>Gunneridae</taxon>
        <taxon>Pentapetalae</taxon>
        <taxon>rosids</taxon>
        <taxon>fabids</taxon>
        <taxon>Rosales</taxon>
        <taxon>Rhamnaceae</taxon>
        <taxon>rhamnoid group</taxon>
        <taxon>Rhamneae</taxon>
        <taxon>Rhamnella</taxon>
    </lineage>
</organism>
<evidence type="ECO:0000313" key="3">
    <source>
        <dbReference type="Proteomes" id="UP000796880"/>
    </source>
</evidence>
<name>A0A8K0DRK2_9ROSA</name>
<dbReference type="Proteomes" id="UP000796880">
    <property type="component" value="Unassembled WGS sequence"/>
</dbReference>
<keyword evidence="3" id="KW-1185">Reference proteome</keyword>
<accession>A0A8K0DRK2</accession>
<reference evidence="2" key="1">
    <citation type="submission" date="2020-03" db="EMBL/GenBank/DDBJ databases">
        <title>A high-quality chromosome-level genome assembly of a woody plant with both climbing and erect habits, Rhamnella rubrinervis.</title>
        <authorList>
            <person name="Lu Z."/>
            <person name="Yang Y."/>
            <person name="Zhu X."/>
            <person name="Sun Y."/>
        </authorList>
    </citation>
    <scope>NUCLEOTIDE SEQUENCE</scope>
    <source>
        <strain evidence="2">BYM</strain>
        <tissue evidence="2">Leaf</tissue>
    </source>
</reference>
<dbReference type="AlphaFoldDB" id="A0A8K0DRK2"/>